<gene>
    <name evidence="8" type="ordered locus">CA_C0868</name>
</gene>
<dbReference type="PANTHER" id="PTHR30294">
    <property type="entry name" value="MEMBRANE COMPONENT OF ABC TRANSPORTER YHHJ-RELATED"/>
    <property type="match status" value="1"/>
</dbReference>
<evidence type="ECO:0000313" key="9">
    <source>
        <dbReference type="Proteomes" id="UP000000814"/>
    </source>
</evidence>
<evidence type="ECO:0000256" key="5">
    <source>
        <dbReference type="ARBA" id="ARBA00023136"/>
    </source>
</evidence>
<keyword evidence="3 6" id="KW-0812">Transmembrane</keyword>
<evidence type="ECO:0000256" key="1">
    <source>
        <dbReference type="ARBA" id="ARBA00004651"/>
    </source>
</evidence>
<dbReference type="HOGENOM" id="CLU_059003_0_0_9"/>
<dbReference type="KEGG" id="cac:CA_C0868"/>
<dbReference type="Pfam" id="PF12698">
    <property type="entry name" value="ABC2_membrane_3"/>
    <property type="match status" value="1"/>
</dbReference>
<reference evidence="8 9" key="1">
    <citation type="journal article" date="2001" name="J. Bacteriol.">
        <title>Genome sequence and comparative analysis of the solvent-producing bacterium Clostridium acetobutylicum.</title>
        <authorList>
            <person name="Nolling J."/>
            <person name="Breton G."/>
            <person name="Omelchenko M.V."/>
            <person name="Makarova K.S."/>
            <person name="Zeng Q."/>
            <person name="Gibson R."/>
            <person name="Lee H.M."/>
            <person name="Dubois J."/>
            <person name="Qiu D."/>
            <person name="Hitti J."/>
            <person name="Wolf Y.I."/>
            <person name="Tatusov R.L."/>
            <person name="Sabathe F."/>
            <person name="Doucette-Stamm L."/>
            <person name="Soucaille P."/>
            <person name="Daly M.J."/>
            <person name="Bennett G.N."/>
            <person name="Koonin E.V."/>
            <person name="Smith D.R."/>
        </authorList>
    </citation>
    <scope>NUCLEOTIDE SEQUENCE [LARGE SCALE GENOMIC DNA]</scope>
    <source>
        <strain evidence="9">ATCC 824 / DSM 792 / JCM 1419 / LMG 5710 / VKM B-1787</strain>
    </source>
</reference>
<dbReference type="PANTHER" id="PTHR30294:SF29">
    <property type="entry name" value="MULTIDRUG ABC TRANSPORTER PERMEASE YBHS-RELATED"/>
    <property type="match status" value="1"/>
</dbReference>
<dbReference type="GO" id="GO:0140359">
    <property type="term" value="F:ABC-type transporter activity"/>
    <property type="evidence" value="ECO:0007669"/>
    <property type="project" value="InterPro"/>
</dbReference>
<feature type="transmembrane region" description="Helical" evidence="6">
    <location>
        <begin position="207"/>
        <end position="234"/>
    </location>
</feature>
<comment type="subcellular location">
    <subcellularLocation>
        <location evidence="1">Cell membrane</location>
        <topology evidence="1">Multi-pass membrane protein</topology>
    </subcellularLocation>
</comment>
<sequence>MVNFFVIVLANCRRYLKNFRYTASMIVVPILLTGFVTFFNLGNFGTDADDKIAIVNLDKGRCGSELVKYLKVKDVFNKKDVAIKELKNNNYSGVYEIEKDFTVNINNGRVPKIISYKTDDVSYNEAFENEMKSKISLMVKGTGNEGKSNLILKYREYRGSLLDSTGLTFLIIYCMMLFSMNFSMDLIKLRKDRVLKRLSVTKHKTYIIVWAMYFAMFITQTILYSISFLLSAVMCGYKIQNMGVTVLNIALSSIICIGIVIVGSRILKNDKVASTGSSIVCLLMVYINIVGGNAANSNLSKFRKLTPFYWIMDSVEKAKVFPNSIIVLLIALVLFTAGGFGYNNFSENE</sequence>
<dbReference type="Proteomes" id="UP000000814">
    <property type="component" value="Chromosome"/>
</dbReference>
<dbReference type="eggNOG" id="COG1511">
    <property type="taxonomic scope" value="Bacteria"/>
</dbReference>
<protein>
    <submittedName>
        <fullName evidence="8">Predicted membrane protein</fullName>
    </submittedName>
</protein>
<dbReference type="PATRIC" id="fig|272562.8.peg.1078"/>
<dbReference type="Gene3D" id="3.40.1710.10">
    <property type="entry name" value="abc type-2 transporter like domain"/>
    <property type="match status" value="1"/>
</dbReference>
<keyword evidence="2" id="KW-1003">Cell membrane</keyword>
<feature type="domain" description="ABC-2 type transporter transmembrane" evidence="7">
    <location>
        <begin position="23"/>
        <end position="337"/>
    </location>
</feature>
<accession>Q97KP9</accession>
<dbReference type="PIR" id="A97007">
    <property type="entry name" value="A97007"/>
</dbReference>
<name>Q97KP9_CLOAB</name>
<evidence type="ECO:0000256" key="3">
    <source>
        <dbReference type="ARBA" id="ARBA00022692"/>
    </source>
</evidence>
<feature type="transmembrane region" description="Helical" evidence="6">
    <location>
        <begin position="21"/>
        <end position="41"/>
    </location>
</feature>
<evidence type="ECO:0000313" key="8">
    <source>
        <dbReference type="EMBL" id="AAK78844.1"/>
    </source>
</evidence>
<dbReference type="EMBL" id="AE001437">
    <property type="protein sequence ID" value="AAK78844.1"/>
    <property type="molecule type" value="Genomic_DNA"/>
</dbReference>
<dbReference type="InterPro" id="IPR013525">
    <property type="entry name" value="ABC2_TM"/>
</dbReference>
<keyword evidence="4 6" id="KW-1133">Transmembrane helix</keyword>
<dbReference type="InterPro" id="IPR051449">
    <property type="entry name" value="ABC-2_transporter_component"/>
</dbReference>
<dbReference type="STRING" id="272562.CA_C0868"/>
<dbReference type="AlphaFoldDB" id="Q97KP9"/>
<feature type="transmembrane region" description="Helical" evidence="6">
    <location>
        <begin position="246"/>
        <end position="267"/>
    </location>
</feature>
<keyword evidence="5 6" id="KW-0472">Membrane</keyword>
<dbReference type="OrthoDB" id="1706094at2"/>
<feature type="transmembrane region" description="Helical" evidence="6">
    <location>
        <begin position="167"/>
        <end position="187"/>
    </location>
</feature>
<organism evidence="8 9">
    <name type="scientific">Clostridium acetobutylicum (strain ATCC 824 / DSM 792 / JCM 1419 / IAM 19013 / LMG 5710 / NBRC 13948 / NRRL B-527 / VKM B-1787 / 2291 / W)</name>
    <dbReference type="NCBI Taxonomy" id="272562"/>
    <lineage>
        <taxon>Bacteria</taxon>
        <taxon>Bacillati</taxon>
        <taxon>Bacillota</taxon>
        <taxon>Clostridia</taxon>
        <taxon>Eubacteriales</taxon>
        <taxon>Clostridiaceae</taxon>
        <taxon>Clostridium</taxon>
    </lineage>
</organism>
<feature type="transmembrane region" description="Helical" evidence="6">
    <location>
        <begin position="279"/>
        <end position="300"/>
    </location>
</feature>
<evidence type="ECO:0000256" key="2">
    <source>
        <dbReference type="ARBA" id="ARBA00022475"/>
    </source>
</evidence>
<feature type="transmembrane region" description="Helical" evidence="6">
    <location>
        <begin position="320"/>
        <end position="342"/>
    </location>
</feature>
<evidence type="ECO:0000256" key="6">
    <source>
        <dbReference type="SAM" id="Phobius"/>
    </source>
</evidence>
<dbReference type="GO" id="GO:0005886">
    <property type="term" value="C:plasma membrane"/>
    <property type="evidence" value="ECO:0007669"/>
    <property type="project" value="UniProtKB-SubCell"/>
</dbReference>
<keyword evidence="9" id="KW-1185">Reference proteome</keyword>
<proteinExistence type="predicted"/>
<evidence type="ECO:0000256" key="4">
    <source>
        <dbReference type="ARBA" id="ARBA00022989"/>
    </source>
</evidence>
<evidence type="ECO:0000259" key="7">
    <source>
        <dbReference type="Pfam" id="PF12698"/>
    </source>
</evidence>